<dbReference type="InterPro" id="IPR000086">
    <property type="entry name" value="NUDIX_hydrolase_dom"/>
</dbReference>
<name>A0A517LJU9_9PEZI</name>
<dbReference type="PROSITE" id="PS51462">
    <property type="entry name" value="NUDIX"/>
    <property type="match status" value="1"/>
</dbReference>
<dbReference type="CDD" id="cd03424">
    <property type="entry name" value="NUDIX_ADPRase_Nudt5_UGPPase_Nudt14"/>
    <property type="match status" value="1"/>
</dbReference>
<dbReference type="GO" id="GO:0080042">
    <property type="term" value="F:ADP-glucose pyrophosphohydrolase activity"/>
    <property type="evidence" value="ECO:0007669"/>
    <property type="project" value="TreeGrafter"/>
</dbReference>
<evidence type="ECO:0000313" key="5">
    <source>
        <dbReference type="Proteomes" id="UP000316270"/>
    </source>
</evidence>
<evidence type="ECO:0000256" key="1">
    <source>
        <dbReference type="ARBA" id="ARBA00001946"/>
    </source>
</evidence>
<feature type="domain" description="Nudix hydrolase" evidence="3">
    <location>
        <begin position="136"/>
        <end position="302"/>
    </location>
</feature>
<accession>A0A517LJU9</accession>
<dbReference type="SUPFAM" id="SSF55811">
    <property type="entry name" value="Nudix"/>
    <property type="match status" value="1"/>
</dbReference>
<dbReference type="InterPro" id="IPR015797">
    <property type="entry name" value="NUDIX_hydrolase-like_dom_sf"/>
</dbReference>
<dbReference type="EMBL" id="CP042198">
    <property type="protein sequence ID" value="QDS75915.1"/>
    <property type="molecule type" value="Genomic_DNA"/>
</dbReference>
<dbReference type="OrthoDB" id="10249920at2759"/>
<evidence type="ECO:0000259" key="3">
    <source>
        <dbReference type="PROSITE" id="PS51462"/>
    </source>
</evidence>
<dbReference type="PANTHER" id="PTHR11839">
    <property type="entry name" value="UDP/ADP-SUGAR PYROPHOSPHATASE"/>
    <property type="match status" value="1"/>
</dbReference>
<evidence type="ECO:0000256" key="2">
    <source>
        <dbReference type="ARBA" id="ARBA00022801"/>
    </source>
</evidence>
<dbReference type="GO" id="GO:0006753">
    <property type="term" value="P:nucleoside phosphate metabolic process"/>
    <property type="evidence" value="ECO:0007669"/>
    <property type="project" value="TreeGrafter"/>
</dbReference>
<sequence length="309" mass="34781">MSDSSQNPSNLKEETVTVKRVTFDLPGFPAERNVVVEMTGQDLTQDQLMNFPAFQKWLQTLKASLDLQKRSDHSFHANPYKLCGIKIQSVDWFGPIGSKLGFVKLKADIRNEPIYSEQEPGKVEKKAETLPGVVFLRGGSVAVLMIVRPSDSRDERWVIMTEQPRIPAGSLVFMEIPAGMIDDASGKFAGVAAKEIKEEVGLEIKEDELIDMTKLAVQSHEVMENLANAMYPSPGGCDECIAIFLWEKEMDRLQIENLRGKLGGERTEQEKITIRLLDYEKLLEVGGRDAKTLAAWSLYEYLKRNRAFP</sequence>
<proteinExistence type="predicted"/>
<keyword evidence="2" id="KW-0378">Hydrolase</keyword>
<keyword evidence="5" id="KW-1185">Reference proteome</keyword>
<dbReference type="STRING" id="50376.A0A517LJU9"/>
<gene>
    <name evidence="4" type="ORF">FKW77_002791</name>
</gene>
<dbReference type="Pfam" id="PF00293">
    <property type="entry name" value="NUDIX"/>
    <property type="match status" value="1"/>
</dbReference>
<dbReference type="Proteomes" id="UP000316270">
    <property type="component" value="Chromosome 14"/>
</dbReference>
<dbReference type="GO" id="GO:0080041">
    <property type="term" value="F:ADP-ribose pyrophosphohydrolase activity"/>
    <property type="evidence" value="ECO:0007669"/>
    <property type="project" value="TreeGrafter"/>
</dbReference>
<evidence type="ECO:0000313" key="4">
    <source>
        <dbReference type="EMBL" id="QDS75915.1"/>
    </source>
</evidence>
<dbReference type="GO" id="GO:0019693">
    <property type="term" value="P:ribose phosphate metabolic process"/>
    <property type="evidence" value="ECO:0007669"/>
    <property type="project" value="TreeGrafter"/>
</dbReference>
<reference evidence="4 5" key="1">
    <citation type="submission" date="2019-07" db="EMBL/GenBank/DDBJ databases">
        <title>Finished genome of Venturia effusa.</title>
        <authorList>
            <person name="Young C.A."/>
            <person name="Cox M.P."/>
            <person name="Ganley A.R.D."/>
            <person name="David W.J."/>
        </authorList>
    </citation>
    <scope>NUCLEOTIDE SEQUENCE [LARGE SCALE GENOMIC DNA]</scope>
    <source>
        <strain evidence="5">albino</strain>
    </source>
</reference>
<dbReference type="PANTHER" id="PTHR11839:SF18">
    <property type="entry name" value="NUDIX HYDROLASE DOMAIN-CONTAINING PROTEIN"/>
    <property type="match status" value="1"/>
</dbReference>
<dbReference type="AlphaFoldDB" id="A0A517LJU9"/>
<dbReference type="Gene3D" id="3.90.79.10">
    <property type="entry name" value="Nucleoside Triphosphate Pyrophosphohydrolase"/>
    <property type="match status" value="1"/>
</dbReference>
<protein>
    <recommendedName>
        <fullName evidence="3">Nudix hydrolase domain-containing protein</fullName>
    </recommendedName>
</protein>
<comment type="cofactor">
    <cofactor evidence="1">
        <name>Mg(2+)</name>
        <dbReference type="ChEBI" id="CHEBI:18420"/>
    </cofactor>
</comment>
<organism evidence="4 5">
    <name type="scientific">Venturia effusa</name>
    <dbReference type="NCBI Taxonomy" id="50376"/>
    <lineage>
        <taxon>Eukaryota</taxon>
        <taxon>Fungi</taxon>
        <taxon>Dikarya</taxon>
        <taxon>Ascomycota</taxon>
        <taxon>Pezizomycotina</taxon>
        <taxon>Dothideomycetes</taxon>
        <taxon>Pleosporomycetidae</taxon>
        <taxon>Venturiales</taxon>
        <taxon>Venturiaceae</taxon>
        <taxon>Venturia</taxon>
    </lineage>
</organism>